<evidence type="ECO:0000256" key="5">
    <source>
        <dbReference type="ARBA" id="ARBA00023136"/>
    </source>
</evidence>
<dbReference type="PIRSF" id="PIRSF026583">
    <property type="entry name" value="YybT"/>
    <property type="match status" value="1"/>
</dbReference>
<evidence type="ECO:0000256" key="6">
    <source>
        <dbReference type="PIRNR" id="PIRNR026583"/>
    </source>
</evidence>
<name>A0A4P5PA81_9ENTE</name>
<comment type="similarity">
    <text evidence="6">Belongs to the GdpP/PdeA phosphodiesterase family.</text>
</comment>
<keyword evidence="3 8" id="KW-0812">Transmembrane</keyword>
<evidence type="ECO:0000256" key="7">
    <source>
        <dbReference type="PIRSR" id="PIRSR026583-50"/>
    </source>
</evidence>
<dbReference type="InterPro" id="IPR051319">
    <property type="entry name" value="Oligoribo/pAp-PDE_c-di-AMP_PDE"/>
</dbReference>
<organism evidence="10 11">
    <name type="scientific">Enterococcus florum</name>
    <dbReference type="NCBI Taxonomy" id="2480627"/>
    <lineage>
        <taxon>Bacteria</taxon>
        <taxon>Bacillati</taxon>
        <taxon>Bacillota</taxon>
        <taxon>Bacilli</taxon>
        <taxon>Lactobacillales</taxon>
        <taxon>Enterococcaceae</taxon>
        <taxon>Enterococcus</taxon>
    </lineage>
</organism>
<reference evidence="11" key="1">
    <citation type="submission" date="2019-02" db="EMBL/GenBank/DDBJ databases">
        <title>Draft genome sequence of Enterococcus sp. Gos25-1.</title>
        <authorList>
            <person name="Tanaka N."/>
            <person name="Shiwa Y."/>
            <person name="Fujita N."/>
        </authorList>
    </citation>
    <scope>NUCLEOTIDE SEQUENCE [LARGE SCALE GENOMIC DNA]</scope>
    <source>
        <strain evidence="11">Gos25-1</strain>
    </source>
</reference>
<dbReference type="InterPro" id="IPR000160">
    <property type="entry name" value="GGDEF_dom"/>
</dbReference>
<dbReference type="EC" id="3.1.4.-" evidence="6"/>
<dbReference type="AlphaFoldDB" id="A0A4P5PA81"/>
<keyword evidence="7" id="KW-0464">Manganese</keyword>
<comment type="catalytic activity">
    <reaction evidence="6">
        <text>3',3'-c-di-AMP + H2O = 5'-O-phosphonoadenylyl-(3'-&gt;5')-adenosine + H(+)</text>
        <dbReference type="Rhea" id="RHEA:54420"/>
        <dbReference type="ChEBI" id="CHEBI:15377"/>
        <dbReference type="ChEBI" id="CHEBI:15378"/>
        <dbReference type="ChEBI" id="CHEBI:71500"/>
        <dbReference type="ChEBI" id="CHEBI:138171"/>
    </reaction>
</comment>
<gene>
    <name evidence="10" type="ORF">NRIC_02930</name>
</gene>
<sequence length="656" mass="74087">MKKNKRFIFSLFFFFLLLLIQLSAILFLPLNYVTASIVVVIDLLLLGQIIAQHKRLQISNHEKIMRASRVAEQALDFVSEDMPVGVISWGTDYQFVWTNPYITEEVHDLSLEEQQNVIKELIQQDEKKKSIYKIKDTLYHFQINKDKQLVYLIDITKEVELETKEQNLQAVIGLLSVDNYDDVVDRKDDKEISYINSFITAVISDWMDSYGIFYKRINAERFFFLARYEDLEEMQENQFDLLEKIRSSAEEEGVLVTISMGIGFGNQSLEMIGDTAQNNLDIALVRGGDQVVVKDADENSKPTFFGGNSASTGKRTRVRSRAMSTALKNVFNETGNVYVMGHRFPDMDAIGASFGVTCLARFHSKNSYVIINENETIPDVERCLEEIHKDENMEKLLLSPEAAIKQRKPGDLLVMVDYHRPSLSISQEFYEQFENVVIIDHHRRGEEFPSRSLLTYIESSASSSAELVSELIQFESKEDRRMTKMEATLLLAGMTVDTKNFAVRTTSRTFDVASYLKTCGADATLVQYLLSTDIQSYLEISRLVGESEYVREDIVITTGSESKKYDNVTAAKTADTLLSMVDINAAFVIVKRTDGVIAISARSSGTINVQIIMESLGGGGHFTNAAAQLSDMTITGAKEKLLTAINNQLSEGEKEE</sequence>
<dbReference type="InterPro" id="IPR049553">
    <property type="entry name" value="GdpP-like_PAS"/>
</dbReference>
<comment type="caution">
    <text evidence="10">The sequence shown here is derived from an EMBL/GenBank/DDBJ whole genome shotgun (WGS) entry which is preliminary data.</text>
</comment>
<feature type="binding site" evidence="7">
    <location>
        <position position="342"/>
    </location>
    <ligand>
        <name>Mn(2+)</name>
        <dbReference type="ChEBI" id="CHEBI:29035"/>
        <label>1</label>
    </ligand>
</feature>
<dbReference type="Gene3D" id="3.30.450.20">
    <property type="entry name" value="PAS domain"/>
    <property type="match status" value="1"/>
</dbReference>
<feature type="binding site" evidence="7">
    <location>
        <position position="348"/>
    </location>
    <ligand>
        <name>Mn(2+)</name>
        <dbReference type="ChEBI" id="CHEBI:29035"/>
        <label>2</label>
    </ligand>
</feature>
<dbReference type="GO" id="GO:0046872">
    <property type="term" value="F:metal ion binding"/>
    <property type="evidence" value="ECO:0007669"/>
    <property type="project" value="UniProtKB-KW"/>
</dbReference>
<dbReference type="InterPro" id="IPR038763">
    <property type="entry name" value="DHH_sf"/>
</dbReference>
<dbReference type="Gene3D" id="3.10.310.30">
    <property type="match status" value="1"/>
</dbReference>
<dbReference type="Proteomes" id="UP000290567">
    <property type="component" value="Unassembled WGS sequence"/>
</dbReference>
<keyword evidence="11" id="KW-1185">Reference proteome</keyword>
<dbReference type="PANTHER" id="PTHR47618">
    <property type="entry name" value="BIFUNCTIONAL OLIGORIBONUCLEASE AND PAP PHOSPHATASE NRNA"/>
    <property type="match status" value="1"/>
</dbReference>
<feature type="binding site" evidence="7">
    <location>
        <position position="441"/>
    </location>
    <ligand>
        <name>Mn(2+)</name>
        <dbReference type="ChEBI" id="CHEBI:29035"/>
        <label>2</label>
    </ligand>
</feature>
<dbReference type="Pfam" id="PF24898">
    <property type="entry name" value="GGDEF_GdpP"/>
    <property type="match status" value="1"/>
</dbReference>
<dbReference type="FunFam" id="3.90.1640.10:FF:000002">
    <property type="entry name" value="Cyclic-di-AMP phosphodiesterase"/>
    <property type="match status" value="1"/>
</dbReference>
<dbReference type="Gene3D" id="3.90.1640.10">
    <property type="entry name" value="inorganic pyrophosphatase (n-terminal core)"/>
    <property type="match status" value="1"/>
</dbReference>
<dbReference type="InterPro" id="IPR001667">
    <property type="entry name" value="DDH_dom"/>
</dbReference>
<feature type="domain" description="GGDEF" evidence="9">
    <location>
        <begin position="168"/>
        <end position="296"/>
    </location>
</feature>
<keyword evidence="5 6" id="KW-0472">Membrane</keyword>
<dbReference type="GO" id="GO:0005886">
    <property type="term" value="C:plasma membrane"/>
    <property type="evidence" value="ECO:0007669"/>
    <property type="project" value="UniProtKB-SubCell"/>
</dbReference>
<dbReference type="OrthoDB" id="9759476at2"/>
<comment type="function">
    <text evidence="6">Has phosphodiesterase (PDE) activity against cyclic-di-AMP (c-di-AMP).</text>
</comment>
<dbReference type="PANTHER" id="PTHR47618:SF2">
    <property type="entry name" value="CYCLIC-DI-AMP PHOSPHODIESTERASE GDPP"/>
    <property type="match status" value="1"/>
</dbReference>
<dbReference type="PROSITE" id="PS50887">
    <property type="entry name" value="GGDEF"/>
    <property type="match status" value="1"/>
</dbReference>
<feature type="binding site" evidence="7">
    <location>
        <position position="417"/>
    </location>
    <ligand>
        <name>Mn(2+)</name>
        <dbReference type="ChEBI" id="CHEBI:29035"/>
        <label>2</label>
    </ligand>
</feature>
<feature type="binding site" evidence="7">
    <location>
        <position position="497"/>
    </location>
    <ligand>
        <name>Mn(2+)</name>
        <dbReference type="ChEBI" id="CHEBI:29035"/>
        <label>2</label>
    </ligand>
</feature>
<evidence type="ECO:0000256" key="8">
    <source>
        <dbReference type="SAM" id="Phobius"/>
    </source>
</evidence>
<keyword evidence="4 8" id="KW-1133">Transmembrane helix</keyword>
<protein>
    <recommendedName>
        <fullName evidence="6">Cyclic-di-AMP phosphodiesterase</fullName>
        <ecNumber evidence="6">3.1.4.-</ecNumber>
    </recommendedName>
</protein>
<dbReference type="Pfam" id="PF02272">
    <property type="entry name" value="DHHA1"/>
    <property type="match status" value="1"/>
</dbReference>
<feature type="binding site" evidence="7">
    <location>
        <position position="346"/>
    </location>
    <ligand>
        <name>Mn(2+)</name>
        <dbReference type="ChEBI" id="CHEBI:29035"/>
        <label>1</label>
    </ligand>
</feature>
<keyword evidence="6" id="KW-0378">Hydrolase</keyword>
<dbReference type="SMART" id="SM00267">
    <property type="entry name" value="GGDEF"/>
    <property type="match status" value="1"/>
</dbReference>
<dbReference type="GO" id="GO:0003676">
    <property type="term" value="F:nucleic acid binding"/>
    <property type="evidence" value="ECO:0007669"/>
    <property type="project" value="UniProtKB-UniRule"/>
</dbReference>
<evidence type="ECO:0000256" key="2">
    <source>
        <dbReference type="ARBA" id="ARBA00022475"/>
    </source>
</evidence>
<dbReference type="EMBL" id="BJCC01000002">
    <property type="protein sequence ID" value="GCF92402.1"/>
    <property type="molecule type" value="Genomic_DNA"/>
</dbReference>
<accession>A0A4P5PA81</accession>
<comment type="cofactor">
    <cofactor evidence="7">
        <name>Mn(2+)</name>
        <dbReference type="ChEBI" id="CHEBI:29035"/>
    </cofactor>
    <text evidence="7">For phosphodiesterase activity, probably binds 2 Mn(2+) per subunit.</text>
</comment>
<dbReference type="GO" id="GO:0106409">
    <property type="term" value="F:cyclic-di-AMP phosphodiesterase activity"/>
    <property type="evidence" value="ECO:0007669"/>
    <property type="project" value="RHEA"/>
</dbReference>
<dbReference type="Pfam" id="PF21370">
    <property type="entry name" value="PAS_GdpP"/>
    <property type="match status" value="1"/>
</dbReference>
<comment type="subcellular location">
    <subcellularLocation>
        <location evidence="1">Cell membrane</location>
        <topology evidence="1">Multi-pass membrane protein</topology>
    </subcellularLocation>
</comment>
<keyword evidence="2 6" id="KW-1003">Cell membrane</keyword>
<dbReference type="SUPFAM" id="SSF64182">
    <property type="entry name" value="DHH phosphoesterases"/>
    <property type="match status" value="1"/>
</dbReference>
<dbReference type="InterPro" id="IPR003156">
    <property type="entry name" value="DHHA1_dom"/>
</dbReference>
<evidence type="ECO:0000313" key="10">
    <source>
        <dbReference type="EMBL" id="GCF92402.1"/>
    </source>
</evidence>
<evidence type="ECO:0000256" key="1">
    <source>
        <dbReference type="ARBA" id="ARBA00004651"/>
    </source>
</evidence>
<feature type="binding site" evidence="7">
    <location>
        <position position="417"/>
    </location>
    <ligand>
        <name>Mn(2+)</name>
        <dbReference type="ChEBI" id="CHEBI:29035"/>
        <label>1</label>
    </ligand>
</feature>
<feature type="transmembrane region" description="Helical" evidence="8">
    <location>
        <begin position="7"/>
        <end position="26"/>
    </location>
</feature>
<evidence type="ECO:0000256" key="3">
    <source>
        <dbReference type="ARBA" id="ARBA00022692"/>
    </source>
</evidence>
<proteinExistence type="inferred from homology"/>
<keyword evidence="7" id="KW-0479">Metal-binding</keyword>
<dbReference type="InterPro" id="IPR014528">
    <property type="entry name" value="GdpP/PdeA"/>
</dbReference>
<evidence type="ECO:0000313" key="11">
    <source>
        <dbReference type="Proteomes" id="UP000290567"/>
    </source>
</evidence>
<dbReference type="GO" id="GO:0016787">
    <property type="term" value="F:hydrolase activity"/>
    <property type="evidence" value="ECO:0007669"/>
    <property type="project" value="UniProtKB-UniRule"/>
</dbReference>
<evidence type="ECO:0000259" key="9">
    <source>
        <dbReference type="PROSITE" id="PS50887"/>
    </source>
</evidence>
<dbReference type="Pfam" id="PF01368">
    <property type="entry name" value="DHH"/>
    <property type="match status" value="1"/>
</dbReference>
<evidence type="ECO:0000256" key="4">
    <source>
        <dbReference type="ARBA" id="ARBA00022989"/>
    </source>
</evidence>